<sequence length="269" mass="28578">MSGIVHTRRGRGEPLVLIHGIGHRKEAWAPVIDRLAEHHDVIAVDLPGFGASAPLDEGSADGMHAYVEAMEDLFDDLGLSHPHVVGNSLGGAIALELAARGSVRTATALSPAGFWTEGGRLWAFAVLLGIRASALMPPGVIRWVGAHRWARGAAMASLHAHPTRLSQEAFLGDVAALRDCTAFGRVLRAGSRYRYRGRPRVPATIAWGTADRILLPSQAGRARQQLVDAAHVPLPGCGHVPMIDDPGLVARVVLDRSRSATPTTSERAA</sequence>
<dbReference type="Gene3D" id="3.40.50.1820">
    <property type="entry name" value="alpha/beta hydrolase"/>
    <property type="match status" value="1"/>
</dbReference>
<keyword evidence="3" id="KW-1185">Reference proteome</keyword>
<dbReference type="GO" id="GO:0003824">
    <property type="term" value="F:catalytic activity"/>
    <property type="evidence" value="ECO:0007669"/>
    <property type="project" value="UniProtKB-ARBA"/>
</dbReference>
<organism evidence="2 3">
    <name type="scientific">Mumia flava</name>
    <dbReference type="NCBI Taxonomy" id="1348852"/>
    <lineage>
        <taxon>Bacteria</taxon>
        <taxon>Bacillati</taxon>
        <taxon>Actinomycetota</taxon>
        <taxon>Actinomycetes</taxon>
        <taxon>Propionibacteriales</taxon>
        <taxon>Nocardioidaceae</taxon>
        <taxon>Mumia</taxon>
    </lineage>
</organism>
<name>A0A0B2B708_9ACTN</name>
<dbReference type="PANTHER" id="PTHR46438">
    <property type="entry name" value="ALPHA/BETA-HYDROLASES SUPERFAMILY PROTEIN"/>
    <property type="match status" value="1"/>
</dbReference>
<dbReference type="OrthoDB" id="27092at2"/>
<gene>
    <name evidence="2" type="ORF">CLV56_2109</name>
</gene>
<dbReference type="InterPro" id="IPR000073">
    <property type="entry name" value="AB_hydrolase_1"/>
</dbReference>
<evidence type="ECO:0000259" key="1">
    <source>
        <dbReference type="Pfam" id="PF12697"/>
    </source>
</evidence>
<dbReference type="EMBL" id="PGEZ01000001">
    <property type="protein sequence ID" value="PJJ57870.1"/>
    <property type="molecule type" value="Genomic_DNA"/>
</dbReference>
<feature type="domain" description="AB hydrolase-1" evidence="1">
    <location>
        <begin position="15"/>
        <end position="251"/>
    </location>
</feature>
<comment type="caution">
    <text evidence="2">The sequence shown here is derived from an EMBL/GenBank/DDBJ whole genome shotgun (WGS) entry which is preliminary data.</text>
</comment>
<dbReference type="Pfam" id="PF12697">
    <property type="entry name" value="Abhydrolase_6"/>
    <property type="match status" value="1"/>
</dbReference>
<dbReference type="Proteomes" id="UP000230842">
    <property type="component" value="Unassembled WGS sequence"/>
</dbReference>
<accession>A0A0B2B708</accession>
<reference evidence="2 3" key="1">
    <citation type="submission" date="2017-11" db="EMBL/GenBank/DDBJ databases">
        <title>Genomic Encyclopedia of Archaeal and Bacterial Type Strains, Phase II (KMG-II): From Individual Species to Whole Genera.</title>
        <authorList>
            <person name="Goeker M."/>
        </authorList>
    </citation>
    <scope>NUCLEOTIDE SEQUENCE [LARGE SCALE GENOMIC DNA]</scope>
    <source>
        <strain evidence="2 3">DSM 27763</strain>
    </source>
</reference>
<evidence type="ECO:0000313" key="2">
    <source>
        <dbReference type="EMBL" id="PJJ57870.1"/>
    </source>
</evidence>
<dbReference type="InterPro" id="IPR029058">
    <property type="entry name" value="AB_hydrolase_fold"/>
</dbReference>
<proteinExistence type="predicted"/>
<dbReference type="AlphaFoldDB" id="A0A0B2B708"/>
<dbReference type="PANTHER" id="PTHR46438:SF11">
    <property type="entry name" value="LIPASE-RELATED"/>
    <property type="match status" value="1"/>
</dbReference>
<dbReference type="SUPFAM" id="SSF53474">
    <property type="entry name" value="alpha/beta-Hydrolases"/>
    <property type="match status" value="1"/>
</dbReference>
<dbReference type="RefSeq" id="WP_039363619.1">
    <property type="nucleotide sequence ID" value="NZ_PGEZ01000001.1"/>
</dbReference>
<protein>
    <submittedName>
        <fullName evidence="2">Pimeloyl-ACP methyl ester carboxylesterase</fullName>
    </submittedName>
</protein>
<dbReference type="PRINTS" id="PR00111">
    <property type="entry name" value="ABHYDROLASE"/>
</dbReference>
<evidence type="ECO:0000313" key="3">
    <source>
        <dbReference type="Proteomes" id="UP000230842"/>
    </source>
</evidence>